<dbReference type="AlphaFoldDB" id="A0A841GLZ7"/>
<evidence type="ECO:0000313" key="2">
    <source>
        <dbReference type="Proteomes" id="UP000582837"/>
    </source>
</evidence>
<reference evidence="1 2" key="1">
    <citation type="submission" date="2020-08" db="EMBL/GenBank/DDBJ databases">
        <title>Genomic Encyclopedia of Type Strains, Phase IV (KMG-IV): sequencing the most valuable type-strain genomes for metagenomic binning, comparative biology and taxonomic classification.</title>
        <authorList>
            <person name="Goeker M."/>
        </authorList>
    </citation>
    <scope>NUCLEOTIDE SEQUENCE [LARGE SCALE GENOMIC DNA]</scope>
    <source>
        <strain evidence="1 2">DSM 29007</strain>
    </source>
</reference>
<name>A0A841GLZ7_9BACT</name>
<protein>
    <submittedName>
        <fullName evidence="1">Uncharacterized protein</fullName>
    </submittedName>
</protein>
<organism evidence="1 2">
    <name type="scientific">Longimicrobium terrae</name>
    <dbReference type="NCBI Taxonomy" id="1639882"/>
    <lineage>
        <taxon>Bacteria</taxon>
        <taxon>Pseudomonadati</taxon>
        <taxon>Gemmatimonadota</taxon>
        <taxon>Longimicrobiia</taxon>
        <taxon>Longimicrobiales</taxon>
        <taxon>Longimicrobiaceae</taxon>
        <taxon>Longimicrobium</taxon>
    </lineage>
</organism>
<evidence type="ECO:0000313" key="1">
    <source>
        <dbReference type="EMBL" id="MBB6069627.1"/>
    </source>
</evidence>
<gene>
    <name evidence="1" type="ORF">HNQ61_001242</name>
</gene>
<keyword evidence="2" id="KW-1185">Reference proteome</keyword>
<dbReference type="RefSeq" id="WP_170037176.1">
    <property type="nucleotide sequence ID" value="NZ_JABDTL010000002.1"/>
</dbReference>
<comment type="caution">
    <text evidence="1">The sequence shown here is derived from an EMBL/GenBank/DDBJ whole genome shotgun (WGS) entry which is preliminary data.</text>
</comment>
<dbReference type="Proteomes" id="UP000582837">
    <property type="component" value="Unassembled WGS sequence"/>
</dbReference>
<dbReference type="EMBL" id="JACHIA010000002">
    <property type="protein sequence ID" value="MBB6069627.1"/>
    <property type="molecule type" value="Genomic_DNA"/>
</dbReference>
<sequence length="114" mass="12132">MTAKTLTHSVRYAFASLILTMTAYTVLESAVGRPALADDAVTEGMAVCGSRENPCQLAPVAVNVRAVDTQLSKAECGSEAQPCLMEAITVNAERSDTRLVSSRTAPRMTLRARS</sequence>
<proteinExistence type="predicted"/>
<accession>A0A841GLZ7</accession>